<dbReference type="InterPro" id="IPR042099">
    <property type="entry name" value="ANL_N_sf"/>
</dbReference>
<dbReference type="STRING" id="1445510.YC6258_05037"/>
<dbReference type="GO" id="GO:0044550">
    <property type="term" value="P:secondary metabolite biosynthetic process"/>
    <property type="evidence" value="ECO:0007669"/>
    <property type="project" value="TreeGrafter"/>
</dbReference>
<gene>
    <name evidence="2" type="ORF">YC6258_05037</name>
</gene>
<dbReference type="FunFam" id="3.40.50.980:FF:000001">
    <property type="entry name" value="Non-ribosomal peptide synthetase"/>
    <property type="match status" value="1"/>
</dbReference>
<dbReference type="Gene3D" id="1.10.1200.10">
    <property type="entry name" value="ACP-like"/>
    <property type="match status" value="1"/>
</dbReference>
<dbReference type="InterPro" id="IPR025110">
    <property type="entry name" value="AMP-bd_C"/>
</dbReference>
<feature type="domain" description="Carrier" evidence="1">
    <location>
        <begin position="740"/>
        <end position="814"/>
    </location>
</feature>
<dbReference type="GO" id="GO:0005737">
    <property type="term" value="C:cytoplasm"/>
    <property type="evidence" value="ECO:0007669"/>
    <property type="project" value="TreeGrafter"/>
</dbReference>
<reference evidence="2 3" key="1">
    <citation type="submission" date="2014-01" db="EMBL/GenBank/DDBJ databases">
        <title>Full genme sequencing of cellulolytic bacterium Gynuella sunshinyii YC6258T gen. nov., sp. nov.</title>
        <authorList>
            <person name="Khan H."/>
            <person name="Chung E.J."/>
            <person name="Chung Y.R."/>
        </authorList>
    </citation>
    <scope>NUCLEOTIDE SEQUENCE [LARGE SCALE GENOMIC DNA]</scope>
    <source>
        <strain evidence="2 3">YC6258</strain>
    </source>
</reference>
<dbReference type="PANTHER" id="PTHR45527:SF1">
    <property type="entry name" value="FATTY ACID SYNTHASE"/>
    <property type="match status" value="1"/>
</dbReference>
<dbReference type="EMBL" id="CP007142">
    <property type="protein sequence ID" value="AJQ97069.1"/>
    <property type="molecule type" value="Genomic_DNA"/>
</dbReference>
<dbReference type="CDD" id="cd05930">
    <property type="entry name" value="A_NRPS"/>
    <property type="match status" value="1"/>
</dbReference>
<dbReference type="SUPFAM" id="SSF52777">
    <property type="entry name" value="CoA-dependent acyltransferases"/>
    <property type="match status" value="2"/>
</dbReference>
<dbReference type="SUPFAM" id="SSF47336">
    <property type="entry name" value="ACP-like"/>
    <property type="match status" value="1"/>
</dbReference>
<dbReference type="Pfam" id="PF00550">
    <property type="entry name" value="PP-binding"/>
    <property type="match status" value="1"/>
</dbReference>
<dbReference type="Proteomes" id="UP000032266">
    <property type="component" value="Chromosome"/>
</dbReference>
<evidence type="ECO:0000313" key="2">
    <source>
        <dbReference type="EMBL" id="AJQ97069.1"/>
    </source>
</evidence>
<evidence type="ECO:0000259" key="1">
    <source>
        <dbReference type="PROSITE" id="PS50075"/>
    </source>
</evidence>
<proteinExistence type="predicted"/>
<dbReference type="InterPro" id="IPR036736">
    <property type="entry name" value="ACP-like_sf"/>
</dbReference>
<dbReference type="InterPro" id="IPR000873">
    <property type="entry name" value="AMP-dep_synth/lig_dom"/>
</dbReference>
<dbReference type="HOGENOM" id="CLU_000022_2_2_6"/>
<dbReference type="PROSITE" id="PS00455">
    <property type="entry name" value="AMP_BINDING"/>
    <property type="match status" value="1"/>
</dbReference>
<dbReference type="Gene3D" id="3.30.559.10">
    <property type="entry name" value="Chloramphenicol acetyltransferase-like domain"/>
    <property type="match status" value="1"/>
</dbReference>
<sequence>MSLNDAIVSLYKNNKLEKSEAYELLSQVKALSRNNAAPVPERLVVECALPGSTAERLALWCYFVSILENQGTVSVSYIEGDSRKPLLVSVQEDMTFQELIEQVSGTQQPGEAGNDDPKYLFVNDSRVDTGIAKAVCTVKQELVEFQAEQDPRRKTRFEEWPEFFQFVLPQMQAHPELPLNQLDLLPPSHKIRLENYNRTYGYLPEQRTLGSLLLPSIQRYRTEVAVEMSGASLSYDELQTQACALANLLRQVGVKPNTLVPVLCQRSVQMPAALLGIVYSGGAYVPLEPDNPADRIEGILQQTQAEVIVTDRQTLATAGWRLGDTHVKTIVCLDEYDAAEEQGIQVLDARQLRQQSTECPADVNQPDDLCYVIFTSGSTGKPKGVMISHLNIVNTAIGVNNQYRVNAADRVMCFSSYSFDLSVWDIFGSFLAGARVFVPTKAQIKDPAGLIDIIDQHRITIWDSVPTGMSQMLIPLLDRNDQRTHPTLRLAMLSGEFIPLSLPANIHRYFPNCKISSLGGATEGTVWSIFYYPVDRVAPHWKSIPYGFPLANQRFYVLNEAMKPCAIGQKGMLYIAGLGVAQGYYGDEEKTRNAFIPCPWESDMGETIYKTGDLGVLNADGVVEIVGRADYQVKVRGFRVELGEVETQLSGIHGIDQAAVLARPDPMSGNRLVAFYTSASGELSAGELQQALKGKLPEYMVPSQFVFLANPPVGTTGKLDRKALMEWQVSRTELSQTFVPPSTDEEHRLADSLKAMLNIDRIGVEDDFFLIGGDSLLALQYISALKNMGYSATPAIIMEGRTIREILQRVKDGQGQPSPSLSQQQPHSALSPMQYKFIHRMPLVNRDHWNQSIELRMQAVPEIERLNTALNKVIAAHPMLHAGIDQDNTERLAVADIVTRPIIVHDLSTIEPEVAESEYQRLIAELQSHRSCRAQGIGDMMLGIFSDQDVRLIWSVNHFSVDAHCWRILVEDLAAAYQQPQQPLPATAPFSDYVDTVKQGFGEARQQYAADWNQFAESEQFRLPKDLEGSNLEADLCSYAIQFSEDQTRGILDCVSSAAGVNLHLVTLTSVMQALHQWSGEQQVALDVISNGRDIHRDKDFSRTIGWFATHNPFAASISNDIHETLTQVSQNWQAHQQSSRYFVEACNQAHADPKHALYGYQDNAVLYNFLGMYDNLALPSGWQVRGSAGQDRASENPRTHELELEILVVGGRLNIQIHYSGKQYQATTVEGLGKAIQSGISALTGG</sequence>
<dbReference type="NCBIfam" id="TIGR01733">
    <property type="entry name" value="AA-adenyl-dom"/>
    <property type="match status" value="1"/>
</dbReference>
<dbReference type="OrthoDB" id="9757559at2"/>
<dbReference type="Gene3D" id="3.40.50.12780">
    <property type="entry name" value="N-terminal domain of ligase-like"/>
    <property type="match status" value="1"/>
</dbReference>
<dbReference type="SUPFAM" id="SSF56801">
    <property type="entry name" value="Acetyl-CoA synthetase-like"/>
    <property type="match status" value="1"/>
</dbReference>
<dbReference type="InterPro" id="IPR020845">
    <property type="entry name" value="AMP-binding_CS"/>
</dbReference>
<dbReference type="PROSITE" id="PS50075">
    <property type="entry name" value="CARRIER"/>
    <property type="match status" value="1"/>
</dbReference>
<dbReference type="Pfam" id="PF13193">
    <property type="entry name" value="AMP-binding_C"/>
    <property type="match status" value="1"/>
</dbReference>
<dbReference type="KEGG" id="gsn:YC6258_05037"/>
<dbReference type="GO" id="GO:0043041">
    <property type="term" value="P:amino acid activation for nonribosomal peptide biosynthetic process"/>
    <property type="evidence" value="ECO:0007669"/>
    <property type="project" value="TreeGrafter"/>
</dbReference>
<dbReference type="AlphaFoldDB" id="A0A0C5W325"/>
<dbReference type="PANTHER" id="PTHR45527">
    <property type="entry name" value="NONRIBOSOMAL PEPTIDE SYNTHETASE"/>
    <property type="match status" value="1"/>
</dbReference>
<dbReference type="InterPro" id="IPR023213">
    <property type="entry name" value="CAT-like_dom_sf"/>
</dbReference>
<name>A0A0C5W325_9GAMM</name>
<dbReference type="InterPro" id="IPR009081">
    <property type="entry name" value="PP-bd_ACP"/>
</dbReference>
<organism evidence="2 3">
    <name type="scientific">Gynuella sunshinyii YC6258</name>
    <dbReference type="NCBI Taxonomy" id="1445510"/>
    <lineage>
        <taxon>Bacteria</taxon>
        <taxon>Pseudomonadati</taxon>
        <taxon>Pseudomonadota</taxon>
        <taxon>Gammaproteobacteria</taxon>
        <taxon>Oceanospirillales</taxon>
        <taxon>Saccharospirillaceae</taxon>
        <taxon>Gynuella</taxon>
    </lineage>
</organism>
<evidence type="ECO:0000313" key="3">
    <source>
        <dbReference type="Proteomes" id="UP000032266"/>
    </source>
</evidence>
<dbReference type="Pfam" id="PF00501">
    <property type="entry name" value="AMP-binding"/>
    <property type="match status" value="1"/>
</dbReference>
<dbReference type="Pfam" id="PF00668">
    <property type="entry name" value="Condensation"/>
    <property type="match status" value="1"/>
</dbReference>
<dbReference type="InterPro" id="IPR001242">
    <property type="entry name" value="Condensation_dom"/>
</dbReference>
<dbReference type="RefSeq" id="WP_044618915.1">
    <property type="nucleotide sequence ID" value="NZ_CP007142.1"/>
</dbReference>
<dbReference type="InterPro" id="IPR045851">
    <property type="entry name" value="AMP-bd_C_sf"/>
</dbReference>
<dbReference type="Gene3D" id="3.30.300.30">
    <property type="match status" value="1"/>
</dbReference>
<keyword evidence="3" id="KW-1185">Reference proteome</keyword>
<dbReference type="GO" id="GO:0003824">
    <property type="term" value="F:catalytic activity"/>
    <property type="evidence" value="ECO:0007669"/>
    <property type="project" value="InterPro"/>
</dbReference>
<protein>
    <submittedName>
        <fullName evidence="2">Non-ribosomal peptide synthetase modules-related protein</fullName>
    </submittedName>
</protein>
<dbReference type="Gene3D" id="3.30.559.30">
    <property type="entry name" value="Nonribosomal peptide synthetase, condensation domain"/>
    <property type="match status" value="1"/>
</dbReference>
<dbReference type="InterPro" id="IPR010071">
    <property type="entry name" value="AA_adenyl_dom"/>
</dbReference>
<accession>A0A0C5W325</accession>
<dbReference type="GO" id="GO:0031177">
    <property type="term" value="F:phosphopantetheine binding"/>
    <property type="evidence" value="ECO:0007669"/>
    <property type="project" value="TreeGrafter"/>
</dbReference>